<feature type="chain" id="PRO_5045052421" evidence="1">
    <location>
        <begin position="22"/>
        <end position="349"/>
    </location>
</feature>
<feature type="signal peptide" evidence="1">
    <location>
        <begin position="1"/>
        <end position="21"/>
    </location>
</feature>
<name>A0ABT2A0G8_9BURK</name>
<dbReference type="InterPro" id="IPR005151">
    <property type="entry name" value="Tail-specific_protease"/>
</dbReference>
<dbReference type="EMBL" id="JANUGX010000001">
    <property type="protein sequence ID" value="MCS0587681.1"/>
    <property type="molecule type" value="Genomic_DNA"/>
</dbReference>
<dbReference type="InterPro" id="IPR029045">
    <property type="entry name" value="ClpP/crotonase-like_dom_sf"/>
</dbReference>
<dbReference type="PANTHER" id="PTHR11261">
    <property type="entry name" value="INTERPHOTORECEPTOR RETINOID-BINDING PROTEIN"/>
    <property type="match status" value="1"/>
</dbReference>
<dbReference type="Gene3D" id="3.90.226.10">
    <property type="entry name" value="2-enoyl-CoA Hydratase, Chain A, domain 1"/>
    <property type="match status" value="1"/>
</dbReference>
<dbReference type="Pfam" id="PF03572">
    <property type="entry name" value="Peptidase_S41"/>
    <property type="match status" value="1"/>
</dbReference>
<gene>
    <name evidence="3" type="ORF">NX782_00510</name>
</gene>
<dbReference type="PANTHER" id="PTHR11261:SF3">
    <property type="entry name" value="RETINOL-BINDING PROTEIN 3"/>
    <property type="match status" value="1"/>
</dbReference>
<dbReference type="RefSeq" id="WP_258843519.1">
    <property type="nucleotide sequence ID" value="NZ_JANUGX010000001.1"/>
</dbReference>
<organism evidence="3 4">
    <name type="scientific">Massilia norwichensis</name>
    <dbReference type="NCBI Taxonomy" id="1442366"/>
    <lineage>
        <taxon>Bacteria</taxon>
        <taxon>Pseudomonadati</taxon>
        <taxon>Pseudomonadota</taxon>
        <taxon>Betaproteobacteria</taxon>
        <taxon>Burkholderiales</taxon>
        <taxon>Oxalobacteraceae</taxon>
        <taxon>Telluria group</taxon>
        <taxon>Massilia</taxon>
    </lineage>
</organism>
<evidence type="ECO:0000259" key="2">
    <source>
        <dbReference type="SMART" id="SM00245"/>
    </source>
</evidence>
<protein>
    <submittedName>
        <fullName evidence="3">S41 family peptidase</fullName>
    </submittedName>
</protein>
<dbReference type="Gene3D" id="3.30.750.44">
    <property type="match status" value="1"/>
</dbReference>
<dbReference type="Proteomes" id="UP001205560">
    <property type="component" value="Unassembled WGS sequence"/>
</dbReference>
<proteinExistence type="predicted"/>
<evidence type="ECO:0000256" key="1">
    <source>
        <dbReference type="SAM" id="SignalP"/>
    </source>
</evidence>
<evidence type="ECO:0000313" key="3">
    <source>
        <dbReference type="EMBL" id="MCS0587681.1"/>
    </source>
</evidence>
<keyword evidence="4" id="KW-1185">Reference proteome</keyword>
<reference evidence="3 4" key="1">
    <citation type="submission" date="2022-08" db="EMBL/GenBank/DDBJ databases">
        <title>Reclassification of Massilia species as members of the genera Telluria, Duganella, Pseudoduganella, Mokoshia gen. nov. and Zemynaea gen. nov. using orthogonal and non-orthogonal genome-based approaches.</title>
        <authorList>
            <person name="Bowman J.P."/>
        </authorList>
    </citation>
    <scope>NUCLEOTIDE SEQUENCE [LARGE SCALE GENOMIC DNA]</scope>
    <source>
        <strain evidence="3 4">LMG 28164</strain>
    </source>
</reference>
<comment type="caution">
    <text evidence="3">The sequence shown here is derived from an EMBL/GenBank/DDBJ whole genome shotgun (WGS) entry which is preliminary data.</text>
</comment>
<dbReference type="CDD" id="cd07563">
    <property type="entry name" value="Peptidase_S41_IRBP"/>
    <property type="match status" value="1"/>
</dbReference>
<dbReference type="SUPFAM" id="SSF52096">
    <property type="entry name" value="ClpP/crotonase"/>
    <property type="match status" value="1"/>
</dbReference>
<sequence length="349" mass="38370">MKKKWLVIPSLLLLALFAVFAATRRPGITVDGAMRAQTIDALVTGLNRYYVFPDKAKQVEKLLRERQKDGAYDGIASGTEFAARLDADVASVTHDLHMRVRFSPDPLPPQPPLPSISRLAALEAPREDGNGFMRWIDRVRRSMQTFGVEKAVRMSPNIGYLKISGFPPPYLTAEKYAAAMNKLADTDALIIDMRDNRGGTPLSVALLISYFVDQRTRLNDIWERASGETLQLWTQDKLDGKRYGGRKPVLILAGPRTASAGEDFTYTMQALKRATVIGERTWGGAHPTMPWRLGDHFSASIPGARSISPITHGNWEGSGVLPDVPAAPSEALEVAKGLLQRQGRIAAVP</sequence>
<dbReference type="SMART" id="SM00245">
    <property type="entry name" value="TSPc"/>
    <property type="match status" value="1"/>
</dbReference>
<feature type="domain" description="Tail specific protease" evidence="2">
    <location>
        <begin position="115"/>
        <end position="327"/>
    </location>
</feature>
<evidence type="ECO:0000313" key="4">
    <source>
        <dbReference type="Proteomes" id="UP001205560"/>
    </source>
</evidence>
<dbReference type="Pfam" id="PF11918">
    <property type="entry name" value="Peptidase_S41_N"/>
    <property type="match status" value="1"/>
</dbReference>
<keyword evidence="1" id="KW-0732">Signal</keyword>
<accession>A0ABT2A0G8</accession>